<dbReference type="Proteomes" id="UP000324629">
    <property type="component" value="Unassembled WGS sequence"/>
</dbReference>
<sequence>MLLLVFADLSRLPLSGHLSSSLETELDQVPGQFLSSSTELEPIELKTRGALVEKAKLDVNRALLKHPSSRVPRVQPEYDNRWLALREGHAYAFLPTELTVHEQGEGTVLAIGVLSPIADALVNQKIVFDRAVSETADSSKSATENHVAHPELPCVPAPAPASLIRAWLSQLQAQNPCLKDATLVIRVSQPADPLSNSGHASQNDESHDDLQDISERQTVHAN</sequence>
<keyword evidence="3" id="KW-1185">Reference proteome</keyword>
<gene>
    <name evidence="2" type="ORF">DEA37_0010057</name>
</gene>
<evidence type="ECO:0000313" key="3">
    <source>
        <dbReference type="Proteomes" id="UP000324629"/>
    </source>
</evidence>
<accession>A0A5J4NM99</accession>
<dbReference type="EMBL" id="QNGE01001828">
    <property type="protein sequence ID" value="KAA3676745.1"/>
    <property type="molecule type" value="Genomic_DNA"/>
</dbReference>
<comment type="caution">
    <text evidence="2">The sequence shown here is derived from an EMBL/GenBank/DDBJ whole genome shotgun (WGS) entry which is preliminary data.</text>
</comment>
<dbReference type="AlphaFoldDB" id="A0A5J4NM99"/>
<organism evidence="2 3">
    <name type="scientific">Paragonimus westermani</name>
    <dbReference type="NCBI Taxonomy" id="34504"/>
    <lineage>
        <taxon>Eukaryota</taxon>
        <taxon>Metazoa</taxon>
        <taxon>Spiralia</taxon>
        <taxon>Lophotrochozoa</taxon>
        <taxon>Platyhelminthes</taxon>
        <taxon>Trematoda</taxon>
        <taxon>Digenea</taxon>
        <taxon>Plagiorchiida</taxon>
        <taxon>Troglotremata</taxon>
        <taxon>Troglotrematidae</taxon>
        <taxon>Paragonimus</taxon>
    </lineage>
</organism>
<feature type="region of interest" description="Disordered" evidence="1">
    <location>
        <begin position="192"/>
        <end position="222"/>
    </location>
</feature>
<reference evidence="2 3" key="1">
    <citation type="journal article" date="2019" name="Gigascience">
        <title>Whole-genome sequence of the oriental lung fluke Paragonimus westermani.</title>
        <authorList>
            <person name="Oey H."/>
            <person name="Zakrzewski M."/>
            <person name="Narain K."/>
            <person name="Devi K.R."/>
            <person name="Agatsuma T."/>
            <person name="Nawaratna S."/>
            <person name="Gobert G.N."/>
            <person name="Jones M.K."/>
            <person name="Ragan M.A."/>
            <person name="McManus D.P."/>
            <person name="Krause L."/>
        </authorList>
    </citation>
    <scope>NUCLEOTIDE SEQUENCE [LARGE SCALE GENOMIC DNA]</scope>
    <source>
        <strain evidence="2 3">IND2009</strain>
    </source>
</reference>
<protein>
    <submittedName>
        <fullName evidence="2">Uncharacterized protein</fullName>
    </submittedName>
</protein>
<name>A0A5J4NM99_9TREM</name>
<proteinExistence type="predicted"/>
<feature type="compositionally biased region" description="Basic and acidic residues" evidence="1">
    <location>
        <begin position="202"/>
        <end position="222"/>
    </location>
</feature>
<evidence type="ECO:0000256" key="1">
    <source>
        <dbReference type="SAM" id="MobiDB-lite"/>
    </source>
</evidence>
<evidence type="ECO:0000313" key="2">
    <source>
        <dbReference type="EMBL" id="KAA3676745.1"/>
    </source>
</evidence>